<evidence type="ECO:0000313" key="1">
    <source>
        <dbReference type="EMBL" id="TMS39998.1"/>
    </source>
</evidence>
<dbReference type="AlphaFoldDB" id="A0A4U8VAA8"/>
<proteinExistence type="predicted"/>
<accession>A0A4U8VAA8</accession>
<reference evidence="1" key="2">
    <citation type="journal article" date="2015" name="Genome Biol.">
        <title>Comparative genomics of Steinernema reveals deeply conserved gene regulatory networks.</title>
        <authorList>
            <person name="Dillman A.R."/>
            <person name="Macchietto M."/>
            <person name="Porter C.F."/>
            <person name="Rogers A."/>
            <person name="Williams B."/>
            <person name="Antoshechkin I."/>
            <person name="Lee M.M."/>
            <person name="Goodwin Z."/>
            <person name="Lu X."/>
            <person name="Lewis E.E."/>
            <person name="Goodrich-Blair H."/>
            <person name="Stock S.P."/>
            <person name="Adams B.J."/>
            <person name="Sternberg P.W."/>
            <person name="Mortazavi A."/>
        </authorList>
    </citation>
    <scope>NUCLEOTIDE SEQUENCE [LARGE SCALE GENOMIC DNA]</scope>
    <source>
        <strain evidence="1">ALL</strain>
    </source>
</reference>
<organism evidence="1">
    <name type="scientific">Steinernema carpocapsae</name>
    <name type="common">Entomopathogenic nematode</name>
    <dbReference type="NCBI Taxonomy" id="34508"/>
    <lineage>
        <taxon>Eukaryota</taxon>
        <taxon>Metazoa</taxon>
        <taxon>Ecdysozoa</taxon>
        <taxon>Nematoda</taxon>
        <taxon>Chromadorea</taxon>
        <taxon>Rhabditida</taxon>
        <taxon>Tylenchina</taxon>
        <taxon>Panagrolaimomorpha</taxon>
        <taxon>Strongyloidoidea</taxon>
        <taxon>Steinernematidae</taxon>
        <taxon>Steinernema</taxon>
    </lineage>
</organism>
<comment type="caution">
    <text evidence="1">The sequence shown here is derived from an EMBL/GenBank/DDBJ whole genome shotgun (WGS) entry which is preliminary data.</text>
</comment>
<reference evidence="1" key="3">
    <citation type="journal article" date="2019" name="G3 (Bethesda)">
        <title>Hybrid Assembly of the Genome of the Entomopathogenic Nematode Steinernema carpocapsae Identifies the X-Chromosome.</title>
        <authorList>
            <person name="Serra L."/>
            <person name="Macchietto M."/>
            <person name="Macias-Munoz A."/>
            <person name="McGill C.J."/>
            <person name="Rodriguez I.M."/>
            <person name="Rodriguez B."/>
            <person name="Murad R."/>
            <person name="Mortazavi A."/>
        </authorList>
    </citation>
    <scope>NUCLEOTIDE SEQUENCE [LARGE SCALE GENOMIC DNA]</scope>
    <source>
        <strain evidence="1">ALL</strain>
    </source>
</reference>
<gene>
    <name evidence="1" type="ORF">L596_006441</name>
</gene>
<protein>
    <submittedName>
        <fullName evidence="1">Uncharacterized protein</fullName>
    </submittedName>
</protein>
<reference evidence="1" key="1">
    <citation type="submission" date="2013-11" db="EMBL/GenBank/DDBJ databases">
        <authorList>
            <person name="Sternberg P."/>
            <person name="Dillman A."/>
            <person name="Macchietto M."/>
        </authorList>
    </citation>
    <scope>NUCLEOTIDE SEQUENCE</scope>
    <source>
        <strain evidence="1">ALL</strain>
    </source>
</reference>
<sequence length="72" mass="7902">MFISPTRHCQSFASAGRLHITDQKSLSSPLHICHISRIGEPSRAGSPSITGQYHKSGCNLIMTSSDAQTFWQ</sequence>
<dbReference type="EMBL" id="AZBU02000001">
    <property type="protein sequence ID" value="TMS39998.1"/>
    <property type="molecule type" value="Genomic_DNA"/>
</dbReference>
<name>A0A4U8VAA8_STECR</name>